<keyword evidence="7 8" id="KW-0739">Sodium transport</keyword>
<dbReference type="Pfam" id="PF05896">
    <property type="entry name" value="NQRA_N"/>
    <property type="match status" value="1"/>
</dbReference>
<evidence type="ECO:0000259" key="11">
    <source>
        <dbReference type="Pfam" id="PF24836"/>
    </source>
</evidence>
<dbReference type="InterPro" id="IPR022615">
    <property type="entry name" value="NqrA_C_domain"/>
</dbReference>
<evidence type="ECO:0000313" key="13">
    <source>
        <dbReference type="Proteomes" id="UP000186351"/>
    </source>
</evidence>
<organism evidence="12 13">
    <name type="scientific">Muribaculum intestinale</name>
    <dbReference type="NCBI Taxonomy" id="1796646"/>
    <lineage>
        <taxon>Bacteria</taxon>
        <taxon>Pseudomonadati</taxon>
        <taxon>Bacteroidota</taxon>
        <taxon>Bacteroidia</taxon>
        <taxon>Bacteroidales</taxon>
        <taxon>Muribaculaceae</taxon>
        <taxon>Muribaculum</taxon>
    </lineage>
</organism>
<evidence type="ECO:0000256" key="8">
    <source>
        <dbReference type="HAMAP-Rule" id="MF_00425"/>
    </source>
</evidence>
<dbReference type="Pfam" id="PF11973">
    <property type="entry name" value="NQRA_SLBB"/>
    <property type="match status" value="1"/>
</dbReference>
<dbReference type="Pfam" id="PF24836">
    <property type="entry name" value="NQRA_2nd"/>
    <property type="match status" value="1"/>
</dbReference>
<evidence type="ECO:0000256" key="3">
    <source>
        <dbReference type="ARBA" id="ARBA00023027"/>
    </source>
</evidence>
<evidence type="ECO:0000256" key="7">
    <source>
        <dbReference type="ARBA" id="ARBA00023201"/>
    </source>
</evidence>
<dbReference type="GO" id="GO:0006814">
    <property type="term" value="P:sodium ion transport"/>
    <property type="evidence" value="ECO:0007669"/>
    <property type="project" value="UniProtKB-UniRule"/>
</dbReference>
<dbReference type="NCBIfam" id="TIGR01936">
    <property type="entry name" value="nqrA"/>
    <property type="match status" value="1"/>
</dbReference>
<comment type="catalytic activity">
    <reaction evidence="8">
        <text>a ubiquinone + n Na(+)(in) + NADH + H(+) = a ubiquinol + n Na(+)(out) + NAD(+)</text>
        <dbReference type="Rhea" id="RHEA:47748"/>
        <dbReference type="Rhea" id="RHEA-COMP:9565"/>
        <dbReference type="Rhea" id="RHEA-COMP:9566"/>
        <dbReference type="ChEBI" id="CHEBI:15378"/>
        <dbReference type="ChEBI" id="CHEBI:16389"/>
        <dbReference type="ChEBI" id="CHEBI:17976"/>
        <dbReference type="ChEBI" id="CHEBI:29101"/>
        <dbReference type="ChEBI" id="CHEBI:57540"/>
        <dbReference type="ChEBI" id="CHEBI:57945"/>
        <dbReference type="EC" id="7.2.1.1"/>
    </reaction>
</comment>
<evidence type="ECO:0000259" key="10">
    <source>
        <dbReference type="Pfam" id="PF11973"/>
    </source>
</evidence>
<dbReference type="GO" id="GO:0016655">
    <property type="term" value="F:oxidoreductase activity, acting on NAD(P)H, quinone or similar compound as acceptor"/>
    <property type="evidence" value="ECO:0007669"/>
    <property type="project" value="UniProtKB-UniRule"/>
</dbReference>
<feature type="domain" description="NqrA second alpha/beta" evidence="11">
    <location>
        <begin position="117"/>
        <end position="257"/>
    </location>
</feature>
<keyword evidence="13" id="KW-1185">Reference proteome</keyword>
<comment type="function">
    <text evidence="8">NQR complex catalyzes the reduction of ubiquinone-1 to ubiquinol by two successive reactions, coupled with the transport of Na(+) ions from the cytoplasm to the periplasm. NqrA to NqrE are probably involved in the second step, the conversion of ubisemiquinone to ubiquinol.</text>
</comment>
<evidence type="ECO:0000256" key="5">
    <source>
        <dbReference type="ARBA" id="ARBA00023065"/>
    </source>
</evidence>
<dbReference type="KEGG" id="pary:A4V02_08810"/>
<evidence type="ECO:0000259" key="9">
    <source>
        <dbReference type="Pfam" id="PF05896"/>
    </source>
</evidence>
<evidence type="ECO:0000256" key="2">
    <source>
        <dbReference type="ARBA" id="ARBA00022967"/>
    </source>
</evidence>
<dbReference type="EMBL" id="CP015402">
    <property type="protein sequence ID" value="ANU63817.1"/>
    <property type="molecule type" value="Genomic_DNA"/>
</dbReference>
<reference evidence="13" key="1">
    <citation type="submission" date="2016-04" db="EMBL/GenBank/DDBJ databases">
        <title>Complete Genome Sequences of Twelve Strains of a Stable Defined Moderately Diverse Mouse Microbiota 2 (sDMDMm2).</title>
        <authorList>
            <person name="Uchimura Y."/>
            <person name="Wyss M."/>
            <person name="Brugiroux S."/>
            <person name="Limenitakis J.P."/>
            <person name="Stecher B."/>
            <person name="McCoy K.D."/>
            <person name="Macpherson A.J."/>
        </authorList>
    </citation>
    <scope>NUCLEOTIDE SEQUENCE [LARGE SCALE GENOMIC DNA]</scope>
    <source>
        <strain evidence="13">YL27</strain>
    </source>
</reference>
<comment type="subunit">
    <text evidence="8">Composed of six subunits; NqrA, NqrB, NqrC, NqrD, NqrE and NqrF.</text>
</comment>
<feature type="domain" description="NqrA N-terminal barrel-sandwich hybrid" evidence="9">
    <location>
        <begin position="7"/>
        <end position="98"/>
    </location>
</feature>
<keyword evidence="4 8" id="KW-0915">Sodium</keyword>
<feature type="domain" description="Na(+)-translocating NADH-quinone reductase subunit A C-terminal" evidence="10">
    <location>
        <begin position="262"/>
        <end position="310"/>
    </location>
</feature>
<evidence type="ECO:0000256" key="1">
    <source>
        <dbReference type="ARBA" id="ARBA00022448"/>
    </source>
</evidence>
<keyword evidence="1 8" id="KW-0813">Transport</keyword>
<dbReference type="HAMAP" id="MF_00425">
    <property type="entry name" value="NqrA"/>
    <property type="match status" value="1"/>
</dbReference>
<dbReference type="AlphaFoldDB" id="A0A1B1SAJ6"/>
<keyword evidence="3 8" id="KW-0520">NAD</keyword>
<evidence type="ECO:0000256" key="4">
    <source>
        <dbReference type="ARBA" id="ARBA00023053"/>
    </source>
</evidence>
<dbReference type="InterPro" id="IPR056147">
    <property type="entry name" value="NQRA_N"/>
</dbReference>
<accession>A0A1Z2XI47</accession>
<evidence type="ECO:0000313" key="12">
    <source>
        <dbReference type="EMBL" id="ANU63817.1"/>
    </source>
</evidence>
<dbReference type="Proteomes" id="UP000186351">
    <property type="component" value="Chromosome"/>
</dbReference>
<dbReference type="InterPro" id="IPR008703">
    <property type="entry name" value="NqrA"/>
</dbReference>
<keyword evidence="6 8" id="KW-0830">Ubiquinone</keyword>
<protein>
    <recommendedName>
        <fullName evidence="8">Na(+)-translocating NADH-quinone reductase subunit A</fullName>
        <shortName evidence="8">Na(+)-NQR subunit A</shortName>
        <shortName evidence="8">Na(+)-translocating NQR subunit A</shortName>
        <ecNumber evidence="8">7.2.1.1</ecNumber>
    </recommendedName>
    <alternativeName>
        <fullName evidence="8">NQR complex subunit A</fullName>
    </alternativeName>
    <alternativeName>
        <fullName evidence="8">NQR-1 subunit A</fullName>
    </alternativeName>
</protein>
<dbReference type="InterPro" id="IPR056148">
    <property type="entry name" value="NQRA_2nd"/>
</dbReference>
<dbReference type="OrthoDB" id="9774536at2"/>
<dbReference type="STRING" id="1796646.A4V02_08810"/>
<name>A0A1B1SAJ6_9BACT</name>
<keyword evidence="2 8" id="KW-1278">Translocase</keyword>
<proteinExistence type="inferred from homology"/>
<dbReference type="EC" id="7.2.1.1" evidence="8"/>
<dbReference type="PANTHER" id="PTHR37839:SF1">
    <property type="entry name" value="NA(+)-TRANSLOCATING NADH-QUINONE REDUCTASE SUBUNIT A"/>
    <property type="match status" value="1"/>
</dbReference>
<dbReference type="NCBIfam" id="NF003761">
    <property type="entry name" value="PRK05352.1-4"/>
    <property type="match status" value="1"/>
</dbReference>
<gene>
    <name evidence="8" type="primary">nqrA</name>
    <name evidence="12" type="ORF">A4V02_08810</name>
</gene>
<comment type="similarity">
    <text evidence="8">Belongs to the NqrA family.</text>
</comment>
<evidence type="ECO:0000256" key="6">
    <source>
        <dbReference type="ARBA" id="ARBA00023075"/>
    </source>
</evidence>
<accession>A0A1B1SAJ6</accession>
<sequence length="450" mass="48730">MVMAISINLRKGLDINIRGAATVSQPLTRMPARCAVIPDDYPGITPKVDVKEGDHVLAGTPLIHDKQFPDIRIVSPVAGTVEAVVRGERRKLERIVIVPDSKNPEEAAALPSAPSDRTTAQRLLLDSGLWAQMRQRPYGIVPPPGTAPRDIFVTTFDSAPLAPDWSAFAADKIAELNAGVSLLRHLTDGDVYVGVRPGSPLAAIEGAKIVTVNGPHPAGNAGIQIANVKPVNKGDIVWTLDLPTLLRIGMLVSHGKLCSDVVVPLTGCEVTEPKYVLTKIGADMATLVKGEINDDTIHHRVISGNVLTGIPVSSADGFLHYPYTQVTVIAEGDDVADFLGWASLSPQKMSVSRSFPGHFLKKAFCPDARILGGRRAMIMSGVYDKVLPMDIMPEYLIKACIARDLDRMEQLGIYEIVPEDIALCEYVDPSKLELQKILSDALEYMFKELN</sequence>
<dbReference type="PANTHER" id="PTHR37839">
    <property type="entry name" value="NA(+)-TRANSLOCATING NADH-QUINONE REDUCTASE SUBUNIT A"/>
    <property type="match status" value="1"/>
</dbReference>
<keyword evidence="5 8" id="KW-0406">Ion transport</keyword>